<evidence type="ECO:0000256" key="1">
    <source>
        <dbReference type="SAM" id="MobiDB-lite"/>
    </source>
</evidence>
<accession>A0A7W8LM73</accession>
<evidence type="ECO:0000313" key="6">
    <source>
        <dbReference type="Proteomes" id="UP000518887"/>
    </source>
</evidence>
<keyword evidence="2" id="KW-0472">Membrane</keyword>
<dbReference type="AlphaFoldDB" id="A0A7W8LM73"/>
<reference evidence="5 6" key="1">
    <citation type="submission" date="2020-08" db="EMBL/GenBank/DDBJ databases">
        <title>Genomic Encyclopedia of Type Strains, Phase IV (KMG-IV): sequencing the most valuable type-strain genomes for metagenomic binning, comparative biology and taxonomic classification.</title>
        <authorList>
            <person name="Goeker M."/>
        </authorList>
    </citation>
    <scope>NUCLEOTIDE SEQUENCE [LARGE SCALE GENOMIC DNA]</scope>
    <source>
        <strain evidence="5 6">DSM 103462</strain>
    </source>
</reference>
<feature type="domain" description="DUF7088" evidence="4">
    <location>
        <begin position="42"/>
        <end position="141"/>
    </location>
</feature>
<feature type="region of interest" description="Disordered" evidence="1">
    <location>
        <begin position="549"/>
        <end position="574"/>
    </location>
</feature>
<evidence type="ECO:0000256" key="2">
    <source>
        <dbReference type="SAM" id="Phobius"/>
    </source>
</evidence>
<keyword evidence="2" id="KW-0812">Transmembrane</keyword>
<sequence length="699" mass="77994">MKKFINYLISPKSDIFLFVLLLILANLVVSLAYFRIDLTSPKSYSLSKGSAQVVKTLEEPLSVKVFFSDNLNAPYSSVYQYIKDILVEYKSSANDNFSYEFVDMKKPENEKLARTYGLNQIQIQELKNNEVGMKRVWMGIVLLYADRIEILDALTSTDGLEYRVTTTISNMVSTTSALAGLAGDVKLTLYATKRLADFKIVGFNQMEDEIRKAFNEVNKKNKNRISFASIDPSPAEIPELVEKYGIQSLNWNDPNLGSGTGAIGLVLEYGEKSSLFPVKMTRDFFGRNMITGLDDLTVQIEESLKSIVSKSQEIGYITGHGELELNEESQYGQPSQSVFARLVSDRYTLKEIKLSEEDIPQKYASVIINGPKSSFTDEELYKIDQYVLKGGNLLVFVDPFEEQQANPYSQPTYTPINTGLEKNLEKYGLSVGKKYVYDLNCFSQSDRQYGKMQFYIAPMMQKNTLDQKSPITKNLGYVIFFQNAPIDITAAKDNSNAKVTVLAKSSKESWTVDSNISPDPRFISIPSDKSTMASENLAVLVEGKFSSAFSGKPKSEKDDEKKSDSADNSISSNEHVAKSLQNSKIIVIGSSILGGARIPLFSNAQLLDEEGKQPVSMFVRNAVDYLNGEEDLCTMRTKGLSLNTLTVKSAAASTFAKYFNEIGLVVIVALAGLLVLLKIKAKKRAIRERYNPNDSRVEK</sequence>
<evidence type="ECO:0000259" key="3">
    <source>
        <dbReference type="Pfam" id="PF09822"/>
    </source>
</evidence>
<comment type="caution">
    <text evidence="5">The sequence shown here is derived from an EMBL/GenBank/DDBJ whole genome shotgun (WGS) entry which is preliminary data.</text>
</comment>
<evidence type="ECO:0000313" key="5">
    <source>
        <dbReference type="EMBL" id="MBB5226085.1"/>
    </source>
</evidence>
<dbReference type="Pfam" id="PF23357">
    <property type="entry name" value="DUF7088"/>
    <property type="match status" value="1"/>
</dbReference>
<dbReference type="RefSeq" id="WP_184659022.1">
    <property type="nucleotide sequence ID" value="NZ_CP031518.1"/>
</dbReference>
<proteinExistence type="predicted"/>
<feature type="domain" description="ABC-type uncharacterised transport system" evidence="3">
    <location>
        <begin position="312"/>
        <end position="591"/>
    </location>
</feature>
<dbReference type="EMBL" id="JACHFQ010000004">
    <property type="protein sequence ID" value="MBB5226085.1"/>
    <property type="molecule type" value="Genomic_DNA"/>
</dbReference>
<protein>
    <submittedName>
        <fullName evidence="5">ABC-type uncharacterized transport system involved in gliding motility auxiliary subunit</fullName>
    </submittedName>
</protein>
<name>A0A7W8LM73_9SPIR</name>
<dbReference type="Pfam" id="PF09822">
    <property type="entry name" value="ABC_transp_aux"/>
    <property type="match status" value="1"/>
</dbReference>
<dbReference type="Proteomes" id="UP000518887">
    <property type="component" value="Unassembled WGS sequence"/>
</dbReference>
<keyword evidence="6" id="KW-1185">Reference proteome</keyword>
<keyword evidence="2" id="KW-1133">Transmembrane helix</keyword>
<gene>
    <name evidence="5" type="ORF">HNP76_001453</name>
</gene>
<organism evidence="5 6">
    <name type="scientific">Treponema ruminis</name>
    <dbReference type="NCBI Taxonomy" id="744515"/>
    <lineage>
        <taxon>Bacteria</taxon>
        <taxon>Pseudomonadati</taxon>
        <taxon>Spirochaetota</taxon>
        <taxon>Spirochaetia</taxon>
        <taxon>Spirochaetales</taxon>
        <taxon>Treponemataceae</taxon>
        <taxon>Treponema</taxon>
    </lineage>
</organism>
<dbReference type="InterPro" id="IPR019196">
    <property type="entry name" value="ABC_transp_unknown"/>
</dbReference>
<feature type="compositionally biased region" description="Basic and acidic residues" evidence="1">
    <location>
        <begin position="553"/>
        <end position="565"/>
    </location>
</feature>
<feature type="transmembrane region" description="Helical" evidence="2">
    <location>
        <begin position="658"/>
        <end position="677"/>
    </location>
</feature>
<dbReference type="InterPro" id="IPR055396">
    <property type="entry name" value="DUF7088"/>
</dbReference>
<evidence type="ECO:0000259" key="4">
    <source>
        <dbReference type="Pfam" id="PF23357"/>
    </source>
</evidence>